<dbReference type="EMBL" id="SSSM01000005">
    <property type="protein sequence ID" value="THG29566.1"/>
    <property type="molecule type" value="Genomic_DNA"/>
</dbReference>
<dbReference type="OrthoDB" id="9803687at2"/>
<sequence length="317" mass="34880">MARYRVDPPQLRPDALFLTDGGLETTLIFLDGIDLPEFAACELLRSADGRATLLGYYERFARLAAGYSAGFILDTATWRANPDWTDRLGYSDADFVEVNRAAIDLAVAIRDQWDGPSTPVVISGVVGPRGDGYRPDRRRTVDEARRYHSRQLEIFADSEVDVVGALTMNYVDEALGIALAARDAEVPVMISFTVETDGRLADGTELGEAITAVDRATDGYPLHYMVNCAHPDHLADDLDADLAADAPWLWRLRGYRANSSRQSHAELDESTELDDGDPVELGEQMRHLRHVLPALTVVGGCCGTDFRHIDQIARACA</sequence>
<dbReference type="GO" id="GO:0032259">
    <property type="term" value="P:methylation"/>
    <property type="evidence" value="ECO:0007669"/>
    <property type="project" value="UniProtKB-KW"/>
</dbReference>
<dbReference type="Gene3D" id="3.20.20.330">
    <property type="entry name" value="Homocysteine-binding-like domain"/>
    <property type="match status" value="1"/>
</dbReference>
<keyword evidence="6" id="KW-1185">Reference proteome</keyword>
<dbReference type="InterPro" id="IPR003726">
    <property type="entry name" value="HCY_dom"/>
</dbReference>
<dbReference type="AlphaFoldDB" id="A0A4S4FK79"/>
<dbReference type="PANTHER" id="PTHR11103">
    <property type="entry name" value="SLR1189 PROTEIN"/>
    <property type="match status" value="1"/>
</dbReference>
<comment type="cofactor">
    <cofactor evidence="3">
        <name>Zn(2+)</name>
        <dbReference type="ChEBI" id="CHEBI:29105"/>
    </cofactor>
</comment>
<reference evidence="5 6" key="1">
    <citation type="submission" date="2019-04" db="EMBL/GenBank/DDBJ databases">
        <authorList>
            <person name="Jiang L."/>
        </authorList>
    </citation>
    <scope>NUCLEOTIDE SEQUENCE [LARGE SCALE GENOMIC DNA]</scope>
    <source>
        <strain evidence="5 6">YIM 131853</strain>
    </source>
</reference>
<dbReference type="SUPFAM" id="SSF82282">
    <property type="entry name" value="Homocysteine S-methyltransferase"/>
    <property type="match status" value="1"/>
</dbReference>
<feature type="binding site" evidence="3">
    <location>
        <position position="228"/>
    </location>
    <ligand>
        <name>Zn(2+)</name>
        <dbReference type="ChEBI" id="CHEBI:29105"/>
    </ligand>
</feature>
<evidence type="ECO:0000313" key="6">
    <source>
        <dbReference type="Proteomes" id="UP000309133"/>
    </source>
</evidence>
<comment type="caution">
    <text evidence="5">The sequence shown here is derived from an EMBL/GenBank/DDBJ whole genome shotgun (WGS) entry which is preliminary data.</text>
</comment>
<evidence type="ECO:0000259" key="4">
    <source>
        <dbReference type="PROSITE" id="PS50970"/>
    </source>
</evidence>
<dbReference type="Proteomes" id="UP000309133">
    <property type="component" value="Unassembled WGS sequence"/>
</dbReference>
<dbReference type="GO" id="GO:0008168">
    <property type="term" value="F:methyltransferase activity"/>
    <property type="evidence" value="ECO:0007669"/>
    <property type="project" value="UniProtKB-UniRule"/>
</dbReference>
<evidence type="ECO:0000256" key="2">
    <source>
        <dbReference type="ARBA" id="ARBA00022679"/>
    </source>
</evidence>
<evidence type="ECO:0000256" key="3">
    <source>
        <dbReference type="PROSITE-ProRule" id="PRU00333"/>
    </source>
</evidence>
<keyword evidence="3" id="KW-0479">Metal-binding</keyword>
<gene>
    <name evidence="5" type="ORF">E6C64_12830</name>
</gene>
<keyword evidence="2 3" id="KW-0808">Transferase</keyword>
<keyword evidence="3" id="KW-0862">Zinc</keyword>
<name>A0A4S4FK79_9MICO</name>
<dbReference type="GO" id="GO:0046872">
    <property type="term" value="F:metal ion binding"/>
    <property type="evidence" value="ECO:0007669"/>
    <property type="project" value="UniProtKB-KW"/>
</dbReference>
<keyword evidence="1 3" id="KW-0489">Methyltransferase</keyword>
<dbReference type="PANTHER" id="PTHR11103:SF18">
    <property type="entry name" value="SLR1189 PROTEIN"/>
    <property type="match status" value="1"/>
</dbReference>
<accession>A0A4S4FK79</accession>
<protein>
    <submittedName>
        <fullName evidence="5">Homocysteine S-methyltransferase family protein</fullName>
    </submittedName>
</protein>
<feature type="binding site" evidence="3">
    <location>
        <position position="301"/>
    </location>
    <ligand>
        <name>Zn(2+)</name>
        <dbReference type="ChEBI" id="CHEBI:29105"/>
    </ligand>
</feature>
<dbReference type="RefSeq" id="WP_136427895.1">
    <property type="nucleotide sequence ID" value="NZ_SSSM01000005.1"/>
</dbReference>
<evidence type="ECO:0000313" key="5">
    <source>
        <dbReference type="EMBL" id="THG29566.1"/>
    </source>
</evidence>
<evidence type="ECO:0000256" key="1">
    <source>
        <dbReference type="ARBA" id="ARBA00022603"/>
    </source>
</evidence>
<proteinExistence type="predicted"/>
<feature type="domain" description="Hcy-binding" evidence="4">
    <location>
        <begin position="5"/>
        <end position="316"/>
    </location>
</feature>
<dbReference type="InterPro" id="IPR036589">
    <property type="entry name" value="HCY_dom_sf"/>
</dbReference>
<feature type="binding site" evidence="3">
    <location>
        <position position="302"/>
    </location>
    <ligand>
        <name>Zn(2+)</name>
        <dbReference type="ChEBI" id="CHEBI:29105"/>
    </ligand>
</feature>
<organism evidence="5 6">
    <name type="scientific">Naasia lichenicola</name>
    <dbReference type="NCBI Taxonomy" id="2565933"/>
    <lineage>
        <taxon>Bacteria</taxon>
        <taxon>Bacillati</taxon>
        <taxon>Actinomycetota</taxon>
        <taxon>Actinomycetes</taxon>
        <taxon>Micrococcales</taxon>
        <taxon>Microbacteriaceae</taxon>
        <taxon>Naasia</taxon>
    </lineage>
</organism>
<dbReference type="PROSITE" id="PS50970">
    <property type="entry name" value="HCY"/>
    <property type="match status" value="1"/>
</dbReference>
<dbReference type="Pfam" id="PF02574">
    <property type="entry name" value="S-methyl_trans"/>
    <property type="match status" value="1"/>
</dbReference>